<dbReference type="AlphaFoldDB" id="A0A1T1NVM4"/>
<evidence type="ECO:0000313" key="1">
    <source>
        <dbReference type="EMBL" id="OOW67202.1"/>
    </source>
</evidence>
<organism evidence="1 2">
    <name type="scientific">Xanthomonas axonopodis pv. melhusii</name>
    <dbReference type="NCBI Taxonomy" id="487834"/>
    <lineage>
        <taxon>Bacteria</taxon>
        <taxon>Pseudomonadati</taxon>
        <taxon>Pseudomonadota</taxon>
        <taxon>Gammaproteobacteria</taxon>
        <taxon>Lysobacterales</taxon>
        <taxon>Lysobacteraceae</taxon>
        <taxon>Xanthomonas</taxon>
    </lineage>
</organism>
<name>A0A1T1NVM4_9XANT</name>
<dbReference type="Proteomes" id="UP000190559">
    <property type="component" value="Unassembled WGS sequence"/>
</dbReference>
<sequence length="86" mass="9666">MTGFDRAWLSGPWLRDCGAAFLQMHSYPTEADGGPGINRIMGMLATSLQPEWDSRIFFLAQLLMWMPRAPDGNTKNFSLFIRPGDS</sequence>
<gene>
    <name evidence="1" type="ORF">Xmlh_18100</name>
</gene>
<protein>
    <submittedName>
        <fullName evidence="1">Uncharacterized protein</fullName>
    </submittedName>
</protein>
<comment type="caution">
    <text evidence="1">The sequence shown here is derived from an EMBL/GenBank/DDBJ whole genome shotgun (WGS) entry which is preliminary data.</text>
</comment>
<evidence type="ECO:0000313" key="2">
    <source>
        <dbReference type="Proteomes" id="UP000190559"/>
    </source>
</evidence>
<dbReference type="EMBL" id="LOJW01000044">
    <property type="protein sequence ID" value="OOW67202.1"/>
    <property type="molecule type" value="Genomic_DNA"/>
</dbReference>
<accession>A0A1T1NVM4</accession>
<proteinExistence type="predicted"/>
<reference evidence="1 2" key="1">
    <citation type="submission" date="2015-12" db="EMBL/GenBank/DDBJ databases">
        <authorList>
            <person name="Shamseldin A."/>
            <person name="Moawad H."/>
            <person name="Abd El-Rahim W.M."/>
            <person name="Sadowsky M.J."/>
        </authorList>
    </citation>
    <scope>NUCLEOTIDE SEQUENCE [LARGE SCALE GENOMIC DNA]</scope>
    <source>
        <strain evidence="1 2">LMG9050</strain>
    </source>
</reference>
<dbReference type="RefSeq" id="WP_078564854.1">
    <property type="nucleotide sequence ID" value="NZ_LOJW01000044.1"/>
</dbReference>